<dbReference type="AlphaFoldDB" id="Q4C0V4"/>
<dbReference type="Pfam" id="PF11611">
    <property type="entry name" value="DUF4352"/>
    <property type="match status" value="1"/>
</dbReference>
<evidence type="ECO:0000313" key="5">
    <source>
        <dbReference type="EMBL" id="EAM49791.1"/>
    </source>
</evidence>
<proteinExistence type="predicted"/>
<reference evidence="5" key="1">
    <citation type="submission" date="2004-02" db="EMBL/GenBank/DDBJ databases">
        <authorList>
            <consortium name="DOE Joint Genome Institute"/>
        </authorList>
    </citation>
    <scope>NUCLEOTIDE SEQUENCE [LARGE SCALE GENOMIC DNA]</scope>
    <source>
        <strain evidence="5">WH 8501</strain>
    </source>
</reference>
<evidence type="ECO:0000256" key="2">
    <source>
        <dbReference type="SAM" id="Coils"/>
    </source>
</evidence>
<keyword evidence="3" id="KW-1133">Transmembrane helix</keyword>
<name>Q4C0V4_CROWT</name>
<reference evidence="5" key="3">
    <citation type="submission" date="2016-12" db="EMBL/GenBank/DDBJ databases">
        <title>Annotation of the draft genome assembly of Crocosphaera watsonii WH 8501.</title>
        <authorList>
            <consortium name="US DOE Joint Genome Institute (JGI-ORNL)"/>
            <person name="Larimer F."/>
            <person name="Land M."/>
        </authorList>
    </citation>
    <scope>NUCLEOTIDE SEQUENCE</scope>
    <source>
        <strain evidence="5">WH 8501</strain>
    </source>
</reference>
<keyword evidence="6" id="KW-1185">Reference proteome</keyword>
<keyword evidence="2" id="KW-0175">Coiled coil</keyword>
<dbReference type="InterPro" id="IPR029050">
    <property type="entry name" value="Immunoprotect_excell_Ig-like"/>
</dbReference>
<feature type="coiled-coil region" evidence="2">
    <location>
        <begin position="211"/>
        <end position="338"/>
    </location>
</feature>
<dbReference type="RefSeq" id="WP_007306516.1">
    <property type="nucleotide sequence ID" value="NZ_CAWLGH010000272.1"/>
</dbReference>
<dbReference type="Proteomes" id="UP000003922">
    <property type="component" value="Unassembled WGS sequence"/>
</dbReference>
<reference evidence="5" key="2">
    <citation type="submission" date="2005-06" db="EMBL/GenBank/DDBJ databases">
        <title>Sequencing of the draft genome and assembly of Crocosphaera watsonii WH 8501.</title>
        <authorList>
            <consortium name="US DOE Joint Genome Institute (JGI-PGF)"/>
            <person name="Copeland A."/>
            <person name="Lucas S."/>
            <person name="Lapidus A."/>
            <person name="Barry K."/>
            <person name="Detter C."/>
            <person name="Glavina T."/>
            <person name="Hammon N."/>
            <person name="Israni S."/>
            <person name="Pitluck S."/>
            <person name="Richardson P."/>
        </authorList>
    </citation>
    <scope>NUCLEOTIDE SEQUENCE [LARGE SCALE GENOMIC DNA]</scope>
    <source>
        <strain evidence="5">WH 8501</strain>
    </source>
</reference>
<feature type="transmembrane region" description="Helical" evidence="3">
    <location>
        <begin position="52"/>
        <end position="70"/>
    </location>
</feature>
<organism evidence="5 6">
    <name type="scientific">Crocosphaera watsonii WH 8501</name>
    <dbReference type="NCBI Taxonomy" id="165597"/>
    <lineage>
        <taxon>Bacteria</taxon>
        <taxon>Bacillati</taxon>
        <taxon>Cyanobacteriota</taxon>
        <taxon>Cyanophyceae</taxon>
        <taxon>Oscillatoriophycideae</taxon>
        <taxon>Chroococcales</taxon>
        <taxon>Aphanothecaceae</taxon>
        <taxon>Crocosphaera</taxon>
    </lineage>
</organism>
<gene>
    <name evidence="5" type="ORF">CwatDRAFT_2543</name>
</gene>
<evidence type="ECO:0000256" key="3">
    <source>
        <dbReference type="SAM" id="Phobius"/>
    </source>
</evidence>
<keyword evidence="3" id="KW-0472">Membrane</keyword>
<keyword evidence="3" id="KW-0812">Transmembrane</keyword>
<keyword evidence="1" id="KW-0732">Signal</keyword>
<dbReference type="InterPro" id="IPR029051">
    <property type="entry name" value="DUF4352"/>
</dbReference>
<feature type="coiled-coil region" evidence="2">
    <location>
        <begin position="365"/>
        <end position="392"/>
    </location>
</feature>
<sequence length="541" mass="62015">MQNIFTKKFKSIIHQFNTPDNLGEAELMIPMNREQQIMFKKLMNKIRKRKKIQLILGFFLGYLGGHRYYIGDYLIGAIYTGIGLIAYHQSESFLAFIMIGAWIDSCLLMNRIDKYNHTNAVQIANKVSTSENPVIDHALEKASEYALDNDFESAVKELKSVYSLTNCDISLVFKEKLNEYQNNFDRQQLYNAIEEATLTNFEKAIIRLKKIEACSNFYEEAQIKIAEYEEEFKKQQIEREIQEKEKREKKAYQLFETGVKTAEAGLLSPALISLKLIQKNTKIYEEAQIKIAEYEEALKHKKLAQEKAKQEKEEELKLKKQKQEQEKQEKLADQLLKNAAIFANQENYSQAIQVLNTISHHLQAYQTAKLHIDQYKKNQENLEKQRKELIKNLPNVICIIHKGKPVAAAFIDQTLYVIDSLERKNTINGIMGDCTTTSGDFIISHLIVRNDSPKTRSISASQIVLLDDKNREFSVSSEGMSALVMSGDKTAELVFTEIQPGLEKYISIVFEIPLNSKDFQLKIPGGGLFSQPTILPLSIAV</sequence>
<comment type="caution">
    <text evidence="5">The sequence shown here is derived from an EMBL/GenBank/DDBJ whole genome shotgun (WGS) entry which is preliminary data.</text>
</comment>
<evidence type="ECO:0000259" key="4">
    <source>
        <dbReference type="Pfam" id="PF11611"/>
    </source>
</evidence>
<feature type="domain" description="DUF4352" evidence="4">
    <location>
        <begin position="436"/>
        <end position="525"/>
    </location>
</feature>
<protein>
    <recommendedName>
        <fullName evidence="4">DUF4352 domain-containing protein</fullName>
    </recommendedName>
</protein>
<dbReference type="EMBL" id="AADV02000052">
    <property type="protein sequence ID" value="EAM49791.1"/>
    <property type="molecule type" value="Genomic_DNA"/>
</dbReference>
<evidence type="ECO:0000256" key="1">
    <source>
        <dbReference type="ARBA" id="ARBA00022729"/>
    </source>
</evidence>
<evidence type="ECO:0000313" key="6">
    <source>
        <dbReference type="Proteomes" id="UP000003922"/>
    </source>
</evidence>
<dbReference type="KEGG" id="cwa:CwatDRAFT_2543"/>
<accession>Q4C0V4</accession>
<dbReference type="Gene3D" id="2.60.40.1240">
    <property type="match status" value="1"/>
</dbReference>